<dbReference type="GO" id="GO:0051260">
    <property type="term" value="P:protein homooligomerization"/>
    <property type="evidence" value="ECO:0007669"/>
    <property type="project" value="InterPro"/>
</dbReference>
<dbReference type="InterPro" id="IPR000210">
    <property type="entry name" value="BTB/POZ_dom"/>
</dbReference>
<feature type="domain" description="BTB" evidence="2">
    <location>
        <begin position="6"/>
        <end position="76"/>
    </location>
</feature>
<dbReference type="PANTHER" id="PTHR14499:SF116">
    <property type="entry name" value="OSJNBA0029H02.24 PROTEIN"/>
    <property type="match status" value="1"/>
</dbReference>
<sequence>MGIQKDRIRLNVGGKIFETTVTTLANGGRNSLFGAMFDDNWNFQFNNSDEYFIDRNPDCFAVLLDLLRTGELCIPANIPEKLLYREALFYGLLDHIRSAKWGQFDGNRLRHSKSVMGRAPGDGTAIRAGPDGGCCVAHGSMVHVYDWMLEEHPPIHLDYQRVNDVGWIDPGNIVISACERLGRGDGGMGLFSSSTGELRSKFQVTHDNQVKSYTAGALGFSSDYRIFASCKGRSNEYGIGVWDQITGKQIDFFYEPSGWSLGDADKLQWLQGTNCLMVATWFPRKDNCYISLLDFREKRMVWSWSDMGAPVTADGRRVRDAIAMEENSSICVVNEYEGLGFMDLRSRAASVRWSSRSRLMEGKMPDEACYPKLALHEGQLFSSMNDSISVFCGPDWVLTSRLRRSYGGSICDFSIGGDRLFALHSEENVFDIWETPSPPII</sequence>
<dbReference type="CDD" id="cd18316">
    <property type="entry name" value="BTB_POZ_KCTD-like"/>
    <property type="match status" value="1"/>
</dbReference>
<dbReference type="SMART" id="SM00225">
    <property type="entry name" value="BTB"/>
    <property type="match status" value="1"/>
</dbReference>
<dbReference type="Proteomes" id="UP000288805">
    <property type="component" value="Unassembled WGS sequence"/>
</dbReference>
<dbReference type="InterPro" id="IPR015943">
    <property type="entry name" value="WD40/YVTN_repeat-like_dom_sf"/>
</dbReference>
<dbReference type="EMBL" id="QGNW01000099">
    <property type="protein sequence ID" value="RVW97584.1"/>
    <property type="molecule type" value="Genomic_DNA"/>
</dbReference>
<dbReference type="Gene3D" id="3.30.710.10">
    <property type="entry name" value="Potassium Channel Kv1.1, Chain A"/>
    <property type="match status" value="1"/>
</dbReference>
<dbReference type="PROSITE" id="PS50097">
    <property type="entry name" value="BTB"/>
    <property type="match status" value="1"/>
</dbReference>
<name>A0A438ILI8_VITVI</name>
<dbReference type="PANTHER" id="PTHR14499">
    <property type="entry name" value="POTASSIUM CHANNEL TETRAMERIZATION DOMAIN-CONTAINING"/>
    <property type="match status" value="1"/>
</dbReference>
<dbReference type="InterPro" id="IPR003131">
    <property type="entry name" value="T1-type_BTB"/>
</dbReference>
<dbReference type="Gramene" id="Vitis11g00806.t01">
    <property type="protein sequence ID" value="Vitis11g00806.t01.CDS"/>
    <property type="gene ID" value="Vitis11g00806"/>
</dbReference>
<dbReference type="SUPFAM" id="SSF82171">
    <property type="entry name" value="DPP6 N-terminal domain-like"/>
    <property type="match status" value="1"/>
</dbReference>
<dbReference type="AlphaFoldDB" id="A0A438ILI8"/>
<comment type="caution">
    <text evidence="3">The sequence shown here is derived from an EMBL/GenBank/DDBJ whole genome shotgun (WGS) entry which is preliminary data.</text>
</comment>
<dbReference type="Pfam" id="PF25279">
    <property type="entry name" value="Beta_prop_At2g24240"/>
    <property type="match status" value="1"/>
</dbReference>
<dbReference type="SUPFAM" id="SSF54695">
    <property type="entry name" value="POZ domain"/>
    <property type="match status" value="1"/>
</dbReference>
<proteinExistence type="predicted"/>
<comment type="pathway">
    <text evidence="1">Protein modification; protein ubiquitination.</text>
</comment>
<accession>A0A438ILI8</accession>
<organism evidence="3 4">
    <name type="scientific">Vitis vinifera</name>
    <name type="common">Grape</name>
    <dbReference type="NCBI Taxonomy" id="29760"/>
    <lineage>
        <taxon>Eukaryota</taxon>
        <taxon>Viridiplantae</taxon>
        <taxon>Streptophyta</taxon>
        <taxon>Embryophyta</taxon>
        <taxon>Tracheophyta</taxon>
        <taxon>Spermatophyta</taxon>
        <taxon>Magnoliopsida</taxon>
        <taxon>eudicotyledons</taxon>
        <taxon>Gunneridae</taxon>
        <taxon>Pentapetalae</taxon>
        <taxon>rosids</taxon>
        <taxon>Vitales</taxon>
        <taxon>Vitaceae</taxon>
        <taxon>Viteae</taxon>
        <taxon>Vitis</taxon>
    </lineage>
</organism>
<dbReference type="Gene3D" id="2.130.10.10">
    <property type="entry name" value="YVTN repeat-like/Quinoprotein amine dehydrogenase"/>
    <property type="match status" value="1"/>
</dbReference>
<evidence type="ECO:0000259" key="2">
    <source>
        <dbReference type="PROSITE" id="PS50097"/>
    </source>
</evidence>
<evidence type="ECO:0000256" key="1">
    <source>
        <dbReference type="ARBA" id="ARBA00004906"/>
    </source>
</evidence>
<evidence type="ECO:0000313" key="4">
    <source>
        <dbReference type="Proteomes" id="UP000288805"/>
    </source>
</evidence>
<dbReference type="InterPro" id="IPR057441">
    <property type="entry name" value="Beta_prop_At2g24240"/>
</dbReference>
<protein>
    <submittedName>
        <fullName evidence="3">BTB/POZ domain-containing protein</fullName>
    </submittedName>
</protein>
<dbReference type="InterPro" id="IPR011333">
    <property type="entry name" value="SKP1/BTB/POZ_sf"/>
</dbReference>
<dbReference type="SMR" id="A0A438ILI8"/>
<evidence type="ECO:0000313" key="3">
    <source>
        <dbReference type="EMBL" id="RVW97584.1"/>
    </source>
</evidence>
<dbReference type="Pfam" id="PF02214">
    <property type="entry name" value="BTB_2"/>
    <property type="match status" value="1"/>
</dbReference>
<gene>
    <name evidence="3" type="primary">VvCHDp000860_1</name>
    <name evidence="3" type="ORF">CK203_046528</name>
</gene>
<reference evidence="3 4" key="1">
    <citation type="journal article" date="2018" name="PLoS Genet.">
        <title>Population sequencing reveals clonal diversity and ancestral inbreeding in the grapevine cultivar Chardonnay.</title>
        <authorList>
            <person name="Roach M.J."/>
            <person name="Johnson D.L."/>
            <person name="Bohlmann J."/>
            <person name="van Vuuren H.J."/>
            <person name="Jones S.J."/>
            <person name="Pretorius I.S."/>
            <person name="Schmidt S.A."/>
            <person name="Borneman A.R."/>
        </authorList>
    </citation>
    <scope>NUCLEOTIDE SEQUENCE [LARGE SCALE GENOMIC DNA]</scope>
    <source>
        <strain evidence="4">cv. Chardonnay</strain>
        <tissue evidence="3">Leaf</tissue>
    </source>
</reference>